<evidence type="ECO:0000259" key="9">
    <source>
        <dbReference type="SMART" id="SM00607"/>
    </source>
</evidence>
<dbReference type="InterPro" id="IPR008979">
    <property type="entry name" value="Galactose-bd-like_sf"/>
</dbReference>
<keyword evidence="6" id="KW-0106">Calcium</keyword>
<comment type="caution">
    <text evidence="10">The sequence shown here is derived from an EMBL/GenBank/DDBJ whole genome shotgun (WGS) entry which is preliminary data.</text>
</comment>
<dbReference type="EMBL" id="JAGEUA010000011">
    <property type="protein sequence ID" value="KAL0961811.1"/>
    <property type="molecule type" value="Genomic_DNA"/>
</dbReference>
<evidence type="ECO:0000313" key="11">
    <source>
        <dbReference type="Proteomes" id="UP001557470"/>
    </source>
</evidence>
<evidence type="ECO:0000256" key="3">
    <source>
        <dbReference type="ARBA" id="ARBA00011233"/>
    </source>
</evidence>
<keyword evidence="11" id="KW-1185">Reference proteome</keyword>
<dbReference type="GO" id="GO:0001868">
    <property type="term" value="P:regulation of complement activation, lectin pathway"/>
    <property type="evidence" value="ECO:0007669"/>
    <property type="project" value="UniProtKB-ARBA"/>
</dbReference>
<dbReference type="GO" id="GO:0042806">
    <property type="term" value="F:fucose binding"/>
    <property type="evidence" value="ECO:0007669"/>
    <property type="project" value="UniProtKB-ARBA"/>
</dbReference>
<dbReference type="PANTHER" id="PTHR45713:SF6">
    <property type="entry name" value="F5_8 TYPE C DOMAIN-CONTAINING PROTEIN"/>
    <property type="match status" value="1"/>
</dbReference>
<dbReference type="Proteomes" id="UP001557470">
    <property type="component" value="Unassembled WGS sequence"/>
</dbReference>
<proteinExistence type="inferred from homology"/>
<evidence type="ECO:0000256" key="1">
    <source>
        <dbReference type="ARBA" id="ARBA00002219"/>
    </source>
</evidence>
<protein>
    <recommendedName>
        <fullName evidence="9">Fucolectin tachylectin-4 pentraxin-1 domain-containing protein</fullName>
    </recommendedName>
</protein>
<dbReference type="Pfam" id="PF22633">
    <property type="entry name" value="F5_F8_type_C_2"/>
    <property type="match status" value="3"/>
</dbReference>
<keyword evidence="4" id="KW-0479">Metal-binding</keyword>
<feature type="region of interest" description="Disordered" evidence="8">
    <location>
        <begin position="45"/>
        <end position="68"/>
    </location>
</feature>
<evidence type="ECO:0000256" key="8">
    <source>
        <dbReference type="SAM" id="MobiDB-lite"/>
    </source>
</evidence>
<comment type="function">
    <text evidence="1">Acts as a defensive agent. Recognizes blood group fucosylated oligosaccharides including A, B, H and Lewis B-type antigens. Does not recognize Lewis A antigen and has low affinity for monovalent haptens.</text>
</comment>
<evidence type="ECO:0000256" key="4">
    <source>
        <dbReference type="ARBA" id="ARBA00022723"/>
    </source>
</evidence>
<keyword evidence="5" id="KW-0430">Lectin</keyword>
<comment type="subunit">
    <text evidence="3">Homotrimer.</text>
</comment>
<dbReference type="AlphaFoldDB" id="A0ABD0W9U3"/>
<dbReference type="GO" id="GO:0046872">
    <property type="term" value="F:metal ion binding"/>
    <property type="evidence" value="ECO:0007669"/>
    <property type="project" value="UniProtKB-KW"/>
</dbReference>
<keyword evidence="7" id="KW-1015">Disulfide bond</keyword>
<evidence type="ECO:0000256" key="5">
    <source>
        <dbReference type="ARBA" id="ARBA00022734"/>
    </source>
</evidence>
<evidence type="ECO:0000256" key="7">
    <source>
        <dbReference type="ARBA" id="ARBA00023157"/>
    </source>
</evidence>
<dbReference type="SUPFAM" id="SSF49785">
    <property type="entry name" value="Galactose-binding domain-like"/>
    <property type="match status" value="3"/>
</dbReference>
<feature type="domain" description="Fucolectin tachylectin-4 pentraxin-1" evidence="9">
    <location>
        <begin position="168"/>
        <end position="305"/>
    </location>
</feature>
<dbReference type="PANTHER" id="PTHR45713">
    <property type="entry name" value="FTP DOMAIN-CONTAINING PROTEIN"/>
    <property type="match status" value="1"/>
</dbReference>
<feature type="domain" description="Fucolectin tachylectin-4 pentraxin-1" evidence="9">
    <location>
        <begin position="26"/>
        <end position="167"/>
    </location>
</feature>
<name>A0ABD0W9U3_UMBPY</name>
<dbReference type="SMART" id="SM00607">
    <property type="entry name" value="FTP"/>
    <property type="match status" value="3"/>
</dbReference>
<comment type="similarity">
    <text evidence="2">Belongs to the fucolectin family.</text>
</comment>
<dbReference type="GO" id="GO:0010185">
    <property type="term" value="P:regulation of cellular defense response"/>
    <property type="evidence" value="ECO:0007669"/>
    <property type="project" value="UniProtKB-ARBA"/>
</dbReference>
<feature type="domain" description="Fucolectin tachylectin-4 pentraxin-1" evidence="9">
    <location>
        <begin position="306"/>
        <end position="447"/>
    </location>
</feature>
<reference evidence="10 11" key="1">
    <citation type="submission" date="2024-06" db="EMBL/GenBank/DDBJ databases">
        <authorList>
            <person name="Pan Q."/>
            <person name="Wen M."/>
            <person name="Jouanno E."/>
            <person name="Zahm M."/>
            <person name="Klopp C."/>
            <person name="Cabau C."/>
            <person name="Louis A."/>
            <person name="Berthelot C."/>
            <person name="Parey E."/>
            <person name="Roest Crollius H."/>
            <person name="Montfort J."/>
            <person name="Robinson-Rechavi M."/>
            <person name="Bouchez O."/>
            <person name="Lampietro C."/>
            <person name="Lopez Roques C."/>
            <person name="Donnadieu C."/>
            <person name="Postlethwait J."/>
            <person name="Bobe J."/>
            <person name="Verreycken H."/>
            <person name="Guiguen Y."/>
        </authorList>
    </citation>
    <scope>NUCLEOTIDE SEQUENCE [LARGE SCALE GENOMIC DNA]</scope>
    <source>
        <strain evidence="10">Up_M1</strain>
        <tissue evidence="10">Testis</tissue>
    </source>
</reference>
<evidence type="ECO:0000256" key="2">
    <source>
        <dbReference type="ARBA" id="ARBA00010147"/>
    </source>
</evidence>
<sequence>MVVLHVQSTQFDSMKAQHCNLTERLTVNLQLNGVAVQSSRFGNSKASDAIDGDKGSHDHSGSCTHTEKENNPWWRVNLKTLYTVRAVSITNRRDCCPERLDGAEIRIGNSLENNNNTRCAFISHIPAGETRFFQCDEMEGRYVVVVIPGRGKILTLCEVDIYGTIVANLALKGVAVQSSLFESCIASRAIDGDRQTFHPHCTHTQIETNPWWRVDLRDVYRVRSVSITNREDYGPERLDGAEIRIGNSLENNGIMNPRCAVISHIPGGETGYYQCDEMEGRYVVVVIPGTAKILTLCEVDVYGSRSVNLALKGVAVQSSLYESYIASRAIDGNRQTFQPHFSHTQEETNPWWRVDLRHVYRVRSVSITNRGDCCAERLDGAEIRIGNSLENNGVMNPRCAVIHIPAGETQNFQCNEMEGRYVVVVIPGSEKILTLCEVDVYGSRPGGA</sequence>
<accession>A0ABD0W9U3</accession>
<evidence type="ECO:0000313" key="10">
    <source>
        <dbReference type="EMBL" id="KAL0961811.1"/>
    </source>
</evidence>
<dbReference type="Gene3D" id="2.60.120.260">
    <property type="entry name" value="Galactose-binding domain-like"/>
    <property type="match status" value="3"/>
</dbReference>
<gene>
    <name evidence="10" type="ORF">UPYG_G00332000</name>
</gene>
<feature type="compositionally biased region" description="Basic and acidic residues" evidence="8">
    <location>
        <begin position="51"/>
        <end position="68"/>
    </location>
</feature>
<dbReference type="InterPro" id="IPR051941">
    <property type="entry name" value="BG_Antigen-Binding_Lectin"/>
</dbReference>
<evidence type="ECO:0000256" key="6">
    <source>
        <dbReference type="ARBA" id="ARBA00022837"/>
    </source>
</evidence>
<dbReference type="InterPro" id="IPR006585">
    <property type="entry name" value="FTP1"/>
</dbReference>
<organism evidence="10 11">
    <name type="scientific">Umbra pygmaea</name>
    <name type="common">Eastern mudminnow</name>
    <dbReference type="NCBI Taxonomy" id="75934"/>
    <lineage>
        <taxon>Eukaryota</taxon>
        <taxon>Metazoa</taxon>
        <taxon>Chordata</taxon>
        <taxon>Craniata</taxon>
        <taxon>Vertebrata</taxon>
        <taxon>Euteleostomi</taxon>
        <taxon>Actinopterygii</taxon>
        <taxon>Neopterygii</taxon>
        <taxon>Teleostei</taxon>
        <taxon>Protacanthopterygii</taxon>
        <taxon>Esociformes</taxon>
        <taxon>Umbridae</taxon>
        <taxon>Umbra</taxon>
    </lineage>
</organism>